<dbReference type="Pfam" id="PF19778">
    <property type="entry name" value="RE_endonuc"/>
    <property type="match status" value="1"/>
</dbReference>
<dbReference type="PANTHER" id="PTHR47396:SF1">
    <property type="entry name" value="ATP-DEPENDENT HELICASE IRC3-RELATED"/>
    <property type="match status" value="1"/>
</dbReference>
<keyword evidence="3" id="KW-0255">Endonuclease</keyword>
<sequence>MKINLEELQHQREALDNIIHNFPLLDDVNSQDKNGISAKSIYANPLIQYAGQEGAFLDVKMETGTGKTYVYTRMMYELNAEYGLSKFVVVVPSLAIKEGAKNFLTSDYARQHFSQFFPNKQLRVYQILAGDFAKKKGRYQMSTDLEQFTSAMTNDKNTIHVLLMSDKGFLDKATSALFKDNYDVSLITSARTPAEAIMMTRPVVIIDEPHRLKRDGKSYTNLLNHFKPEMIVRFGATFPEKPKSKTHEIDYYRSAGPVYDLDAVRAFNQALVKGVETVYPTLTNPDSVQYKVTKLSAKSVTFKSKNREYEVNVGDSLASVFNDNNFDGDIIYEGSNKLSNDLELHEHQTLLSGTFDNSYQELMLKILIDEHFDKEQENFFREGYQIKTLSLVFIDNIPSYRDQNGWLKQAFERLLNNKLDDLILDYQIKTDEISQSYLDFLRTTKSSLNSDIQTVHGGYFAKDWGEPDDSAVAAERDDILHKERTLPFKNEKGEWNLRRFFFSKWTLREGWDNPNVFVIAKLRSSGSDNSKIQEVGRGLRLPVDVKGNRISNQEFYLSYIVGYDESNFADKLQGEINKSITDDMVLGEPISDAIIQKLIDLGTHGETKRAVQNKLADDGILDDDFNVINIEALRQLLPKVNGDRIKKRPDGVKQSNKIKLNKKNWAKIKRLWLTLSKRYMVKYGDLTPMEWLMLIQEILQNDVLQVQHSEQIRQRLTKNDDISGSLTVQETKKEYSKTSIGKLNYGEFIKRIAMRTNLSIQIVHQAFSEFLPDFVQDKMEHGRQLADYFNESSVSAFVNEFKKQFDNKFSTLYRYQALEFDASTSIWDKTKQDFKDEVDANLIGQNESSEVLVDEDVALYEGKSVRFDSKVPELDLLKQKYIPQVTSFGKLPKSAIKIPKYTGGTTTPDFVYSVDGDLYLLVETKADNKRDTDNQIVDVQKIFFDQYMQDEVIYKEAHKINDVLQVLEKLNDR</sequence>
<dbReference type="GO" id="GO:0004519">
    <property type="term" value="F:endonuclease activity"/>
    <property type="evidence" value="ECO:0007669"/>
    <property type="project" value="UniProtKB-KW"/>
</dbReference>
<dbReference type="Proteomes" id="UP000295756">
    <property type="component" value="Plasmid pLKN2"/>
</dbReference>
<dbReference type="Gene3D" id="3.40.50.300">
    <property type="entry name" value="P-loop containing nucleotide triphosphate hydrolases"/>
    <property type="match status" value="2"/>
</dbReference>
<reference evidence="3 4" key="1">
    <citation type="submission" date="2019-03" db="EMBL/GenBank/DDBJ databases">
        <title>Complete Genome Sequence of Leuconostoc kimchii strain NKJ218 Isolated from Homemade Kimchi.</title>
        <authorList>
            <person name="Jung J.Y."/>
            <person name="Jin H.M."/>
            <person name="Jung J.-W."/>
            <person name="Lee S.-Y."/>
            <person name="Ryu B.-G."/>
            <person name="Han S.-S."/>
            <person name="Kang H.K."/>
            <person name="Choi H.W."/>
            <person name="Chung E.J."/>
            <person name="Choi K.-M."/>
        </authorList>
    </citation>
    <scope>NUCLEOTIDE SEQUENCE [LARGE SCALE GENOMIC DNA]</scope>
    <source>
        <strain evidence="3 4">NKJ218</strain>
        <plasmid evidence="3 4">pLKN2</plasmid>
    </source>
</reference>
<evidence type="ECO:0000313" key="4">
    <source>
        <dbReference type="Proteomes" id="UP000295756"/>
    </source>
</evidence>
<dbReference type="InterPro" id="IPR027417">
    <property type="entry name" value="P-loop_NTPase"/>
</dbReference>
<dbReference type="RefSeq" id="WP_134833422.1">
    <property type="nucleotide sequence ID" value="NZ_CP037937.1"/>
</dbReference>
<geneLocation type="plasmid" evidence="3 4">
    <name>pLKN2</name>
</geneLocation>
<keyword evidence="3" id="KW-0540">Nuclease</keyword>
<evidence type="ECO:0000259" key="2">
    <source>
        <dbReference type="Pfam" id="PF19778"/>
    </source>
</evidence>
<keyword evidence="4" id="KW-1185">Reference proteome</keyword>
<feature type="domain" description="Helicase/UvrB N-terminal" evidence="1">
    <location>
        <begin position="7"/>
        <end position="239"/>
    </location>
</feature>
<gene>
    <name evidence="3" type="ORF">EW139_00300</name>
</gene>
<dbReference type="NCBIfam" id="NF012027">
    <property type="entry name" value="PRK15483.1"/>
    <property type="match status" value="1"/>
</dbReference>
<keyword evidence="3" id="KW-0378">Hydrolase</keyword>
<dbReference type="Pfam" id="PF04851">
    <property type="entry name" value="ResIII"/>
    <property type="match status" value="1"/>
</dbReference>
<dbReference type="EMBL" id="CP037937">
    <property type="protein sequence ID" value="QBR46640.1"/>
    <property type="molecule type" value="Genomic_DNA"/>
</dbReference>
<feature type="domain" description="Type III restriction enzyme C-terminal endonuclease" evidence="2">
    <location>
        <begin position="860"/>
        <end position="956"/>
    </location>
</feature>
<dbReference type="InterPro" id="IPR045572">
    <property type="entry name" value="RE_endonuc_C"/>
</dbReference>
<name>A0ABX5SKA4_9LACO</name>
<accession>A0ABX5SKA4</accession>
<proteinExistence type="predicted"/>
<dbReference type="PANTHER" id="PTHR47396">
    <property type="entry name" value="TYPE I RESTRICTION ENZYME ECOKI R PROTEIN"/>
    <property type="match status" value="1"/>
</dbReference>
<organism evidence="3 4">
    <name type="scientific">Leuconostoc kimchii</name>
    <dbReference type="NCBI Taxonomy" id="136609"/>
    <lineage>
        <taxon>Bacteria</taxon>
        <taxon>Bacillati</taxon>
        <taxon>Bacillota</taxon>
        <taxon>Bacilli</taxon>
        <taxon>Lactobacillales</taxon>
        <taxon>Lactobacillaceae</taxon>
        <taxon>Leuconostoc</taxon>
    </lineage>
</organism>
<dbReference type="InterPro" id="IPR006935">
    <property type="entry name" value="Helicase/UvrB_N"/>
</dbReference>
<keyword evidence="3" id="KW-0614">Plasmid</keyword>
<protein>
    <submittedName>
        <fullName evidence="3">Type III restriction-modification system endonuclease</fullName>
    </submittedName>
</protein>
<evidence type="ECO:0000313" key="3">
    <source>
        <dbReference type="EMBL" id="QBR46640.1"/>
    </source>
</evidence>
<dbReference type="SUPFAM" id="SSF52540">
    <property type="entry name" value="P-loop containing nucleoside triphosphate hydrolases"/>
    <property type="match status" value="2"/>
</dbReference>
<dbReference type="InterPro" id="IPR050742">
    <property type="entry name" value="Helicase_Restrict-Modif_Enz"/>
</dbReference>
<evidence type="ECO:0000259" key="1">
    <source>
        <dbReference type="Pfam" id="PF04851"/>
    </source>
</evidence>